<dbReference type="AlphaFoldDB" id="A0A645JTH7"/>
<reference evidence="2" key="1">
    <citation type="submission" date="2019-08" db="EMBL/GenBank/DDBJ databases">
        <authorList>
            <person name="Kucharzyk K."/>
            <person name="Murdoch R.W."/>
            <person name="Higgins S."/>
            <person name="Loffler F."/>
        </authorList>
    </citation>
    <scope>NUCLEOTIDE SEQUENCE</scope>
</reference>
<sequence length="72" mass="7636">MLGATVKAGETVEYRFCNRDRYGYLVLAKGQADVNGVSLNARDGAAIHGEQSIVVTATEDTELVLVDAAALH</sequence>
<dbReference type="InterPro" id="IPR014710">
    <property type="entry name" value="RmlC-like_jellyroll"/>
</dbReference>
<dbReference type="Pfam" id="PF17954">
    <property type="entry name" value="Pirin_C_2"/>
    <property type="match status" value="1"/>
</dbReference>
<name>A0A645JTH7_9ZZZZ</name>
<proteinExistence type="predicted"/>
<accession>A0A645JTH7</accession>
<dbReference type="InterPro" id="IPR041602">
    <property type="entry name" value="Quercetinase_C"/>
</dbReference>
<dbReference type="Gene3D" id="2.60.120.10">
    <property type="entry name" value="Jelly Rolls"/>
    <property type="match status" value="1"/>
</dbReference>
<dbReference type="SUPFAM" id="SSF51182">
    <property type="entry name" value="RmlC-like cupins"/>
    <property type="match status" value="1"/>
</dbReference>
<evidence type="ECO:0000259" key="1">
    <source>
        <dbReference type="Pfam" id="PF17954"/>
    </source>
</evidence>
<comment type="caution">
    <text evidence="2">The sequence shown here is derived from an EMBL/GenBank/DDBJ whole genome shotgun (WGS) entry which is preliminary data.</text>
</comment>
<protein>
    <recommendedName>
        <fullName evidence="1">Quercetin 2,3-dioxygenase C-terminal cupin domain-containing protein</fullName>
    </recommendedName>
</protein>
<dbReference type="InterPro" id="IPR011051">
    <property type="entry name" value="RmlC_Cupin_sf"/>
</dbReference>
<gene>
    <name evidence="2" type="ORF">SDC9_210355</name>
</gene>
<dbReference type="EMBL" id="VSSQ01140838">
    <property type="protein sequence ID" value="MPN62603.1"/>
    <property type="molecule type" value="Genomic_DNA"/>
</dbReference>
<evidence type="ECO:0000313" key="2">
    <source>
        <dbReference type="EMBL" id="MPN62603.1"/>
    </source>
</evidence>
<feature type="domain" description="Quercetin 2,3-dioxygenase C-terminal cupin" evidence="1">
    <location>
        <begin position="3"/>
        <end position="67"/>
    </location>
</feature>
<organism evidence="2">
    <name type="scientific">bioreactor metagenome</name>
    <dbReference type="NCBI Taxonomy" id="1076179"/>
    <lineage>
        <taxon>unclassified sequences</taxon>
        <taxon>metagenomes</taxon>
        <taxon>ecological metagenomes</taxon>
    </lineage>
</organism>